<dbReference type="Gene3D" id="2.60.120.560">
    <property type="entry name" value="Exo-inulinase, domain 1"/>
    <property type="match status" value="1"/>
</dbReference>
<keyword evidence="1" id="KW-0732">Signal</keyword>
<dbReference type="EMBL" id="CP056775">
    <property type="protein sequence ID" value="QRR00189.1"/>
    <property type="molecule type" value="Genomic_DNA"/>
</dbReference>
<evidence type="ECO:0000259" key="2">
    <source>
        <dbReference type="Pfam" id="PF06439"/>
    </source>
</evidence>
<accession>A0ABX7I2B3</accession>
<gene>
    <name evidence="3" type="ORF">HWI92_04365</name>
</gene>
<name>A0ABX7I2B3_9BACT</name>
<reference evidence="3 4" key="1">
    <citation type="submission" date="2020-06" db="EMBL/GenBank/DDBJ databases">
        <title>Dyadobacter sandarakinus sp. nov., isolated from the soil of the Arctic Yellow River Station.</title>
        <authorList>
            <person name="Zhang Y."/>
            <person name="Peng F."/>
        </authorList>
    </citation>
    <scope>NUCLEOTIDE SEQUENCE [LARGE SCALE GENOMIC DNA]</scope>
    <source>
        <strain evidence="3 4">Q3-56</strain>
    </source>
</reference>
<evidence type="ECO:0000313" key="3">
    <source>
        <dbReference type="EMBL" id="QRR00189.1"/>
    </source>
</evidence>
<dbReference type="RefSeq" id="WP_204660950.1">
    <property type="nucleotide sequence ID" value="NZ_CP056775.1"/>
</dbReference>
<dbReference type="InterPro" id="IPR010496">
    <property type="entry name" value="AL/BT2_dom"/>
</dbReference>
<evidence type="ECO:0000256" key="1">
    <source>
        <dbReference type="SAM" id="SignalP"/>
    </source>
</evidence>
<sequence>MKIAIIGLFCMGLFCSLESAAQKKAAPHAVSLDNLSEFEPTTSNWKLVKSVSFSPTTDEKSFEPGTGIVLALPVKPDTGHLFTKMQHGDIELEFDFAVASKSNSGVYLQGRYEAQIFDSWGVKKPDFYDCGGIYQRWDEGRTPKKGFEGTPPAQNACKAAGEWQHFRIVFQAPRFDRNGKKTVNAKFLKVELNGVLVHENIEVTGPTRSAAFEDERASGPLMFQGDHGPVALRNIRYTLLKEM</sequence>
<feature type="signal peptide" evidence="1">
    <location>
        <begin position="1"/>
        <end position="20"/>
    </location>
</feature>
<feature type="chain" id="PRO_5046837821" evidence="1">
    <location>
        <begin position="21"/>
        <end position="243"/>
    </location>
</feature>
<feature type="domain" description="3-keto-alpha-glucoside-1,2-lyase/3-keto-2-hydroxy-glucal hydratase" evidence="2">
    <location>
        <begin position="42"/>
        <end position="236"/>
    </location>
</feature>
<keyword evidence="4" id="KW-1185">Reference proteome</keyword>
<organism evidence="3 4">
    <name type="scientific">Dyadobacter sandarakinus</name>
    <dbReference type="NCBI Taxonomy" id="2747268"/>
    <lineage>
        <taxon>Bacteria</taxon>
        <taxon>Pseudomonadati</taxon>
        <taxon>Bacteroidota</taxon>
        <taxon>Cytophagia</taxon>
        <taxon>Cytophagales</taxon>
        <taxon>Spirosomataceae</taxon>
        <taxon>Dyadobacter</taxon>
    </lineage>
</organism>
<evidence type="ECO:0000313" key="4">
    <source>
        <dbReference type="Proteomes" id="UP000612680"/>
    </source>
</evidence>
<dbReference type="Proteomes" id="UP000612680">
    <property type="component" value="Chromosome"/>
</dbReference>
<proteinExistence type="predicted"/>
<dbReference type="Pfam" id="PF06439">
    <property type="entry name" value="3keto-disac_hyd"/>
    <property type="match status" value="1"/>
</dbReference>
<protein>
    <submittedName>
        <fullName evidence="3">DUF1080 domain-containing protein</fullName>
    </submittedName>
</protein>